<dbReference type="Proteomes" id="UP001501510">
    <property type="component" value="Unassembled WGS sequence"/>
</dbReference>
<feature type="transmembrane region" description="Helical" evidence="7">
    <location>
        <begin position="54"/>
        <end position="73"/>
    </location>
</feature>
<evidence type="ECO:0000256" key="6">
    <source>
        <dbReference type="ARBA" id="ARBA00023136"/>
    </source>
</evidence>
<comment type="subcellular location">
    <subcellularLocation>
        <location evidence="1">Cell membrane</location>
        <topology evidence="1">Multi-pass membrane protein</topology>
    </subcellularLocation>
</comment>
<dbReference type="PANTHER" id="PTHR43549:SF2">
    <property type="entry name" value="MULTIDRUG RESISTANCE PROTEIN NORM-RELATED"/>
    <property type="match status" value="1"/>
</dbReference>
<feature type="transmembrane region" description="Helical" evidence="7">
    <location>
        <begin position="236"/>
        <end position="258"/>
    </location>
</feature>
<keyword evidence="2" id="KW-0813">Transport</keyword>
<evidence type="ECO:0000256" key="7">
    <source>
        <dbReference type="SAM" id="Phobius"/>
    </source>
</evidence>
<gene>
    <name evidence="8" type="ORF">GCM10008906_22460</name>
</gene>
<evidence type="ECO:0000256" key="3">
    <source>
        <dbReference type="ARBA" id="ARBA00022475"/>
    </source>
</evidence>
<dbReference type="RefSeq" id="WP_343761682.1">
    <property type="nucleotide sequence ID" value="NZ_BAAACG010000010.1"/>
</dbReference>
<dbReference type="InterPro" id="IPR052031">
    <property type="entry name" value="Membrane_Transporter-Flippase"/>
</dbReference>
<keyword evidence="6 7" id="KW-0472">Membrane</keyword>
<evidence type="ECO:0000313" key="8">
    <source>
        <dbReference type="EMBL" id="GAA0741395.1"/>
    </source>
</evidence>
<evidence type="ECO:0000256" key="1">
    <source>
        <dbReference type="ARBA" id="ARBA00004651"/>
    </source>
</evidence>
<dbReference type="PIRSF" id="PIRSF006603">
    <property type="entry name" value="DinF"/>
    <property type="match status" value="1"/>
</dbReference>
<dbReference type="PANTHER" id="PTHR43549">
    <property type="entry name" value="MULTIDRUG RESISTANCE PROTEIN YPNP-RELATED"/>
    <property type="match status" value="1"/>
</dbReference>
<evidence type="ECO:0000256" key="4">
    <source>
        <dbReference type="ARBA" id="ARBA00022692"/>
    </source>
</evidence>
<sequence length="455" mass="49900">MKTDNLELMTKEKPIKLLLKLGIPSIIMSLFNEINAIIDTVFLGQFVADEAVSAMSLVFPFFILVSAIAFLFSDGSSIAIGRYLGAKNIEKANSTFGSTIYISIIISVILGIVGFVTFPHFLQIFNLDTRIMNYAKTYLTYLSLGIPIIVITIILGKIVYTEGFTNVLLKATFLQIVVNIILNYIALAILKVGILGTCIATVFSFLVQGIYLYRFMRLGKMVIGFKKSTLKVTKAYFKEVIPLGMATFITMTLLSLTLGLESKVISTFGSSALAVQTITGNLFSATGSIASGIMTASLVLMSYSVGAKDRERFLKILKISLVIIFTSTLILNLPLVLGSSMVVKLFTSSKDILKTFTVPALVYGISSPLIFTTNAILYAMQPINMEKTATVMFTLQQIVFFIPLLFILKPYGFNFAVSAQPISEIIGAVITIMLVPLFLKKVNAVFKINTTNQEM</sequence>
<feature type="transmembrane region" description="Helical" evidence="7">
    <location>
        <begin position="316"/>
        <end position="336"/>
    </location>
</feature>
<keyword evidence="3" id="KW-1003">Cell membrane</keyword>
<dbReference type="InterPro" id="IPR048279">
    <property type="entry name" value="MdtK-like"/>
</dbReference>
<feature type="transmembrane region" description="Helical" evidence="7">
    <location>
        <begin position="167"/>
        <end position="186"/>
    </location>
</feature>
<dbReference type="InterPro" id="IPR002528">
    <property type="entry name" value="MATE_fam"/>
</dbReference>
<accession>A0ABP3UTQ9</accession>
<feature type="transmembrane region" description="Helical" evidence="7">
    <location>
        <begin position="192"/>
        <end position="215"/>
    </location>
</feature>
<feature type="transmembrane region" description="Helical" evidence="7">
    <location>
        <begin position="21"/>
        <end position="48"/>
    </location>
</feature>
<organism evidence="8 9">
    <name type="scientific">Clostridium oceanicum</name>
    <dbReference type="NCBI Taxonomy" id="1543"/>
    <lineage>
        <taxon>Bacteria</taxon>
        <taxon>Bacillati</taxon>
        <taxon>Bacillota</taxon>
        <taxon>Clostridia</taxon>
        <taxon>Eubacteriales</taxon>
        <taxon>Clostridiaceae</taxon>
        <taxon>Clostridium</taxon>
    </lineage>
</organism>
<dbReference type="EMBL" id="BAAACG010000010">
    <property type="protein sequence ID" value="GAA0741395.1"/>
    <property type="molecule type" value="Genomic_DNA"/>
</dbReference>
<feature type="transmembrane region" description="Helical" evidence="7">
    <location>
        <begin position="94"/>
        <end position="118"/>
    </location>
</feature>
<feature type="transmembrane region" description="Helical" evidence="7">
    <location>
        <begin position="389"/>
        <end position="408"/>
    </location>
</feature>
<evidence type="ECO:0000313" key="9">
    <source>
        <dbReference type="Proteomes" id="UP001501510"/>
    </source>
</evidence>
<keyword evidence="5 7" id="KW-1133">Transmembrane helix</keyword>
<name>A0ABP3UTQ9_9CLOT</name>
<proteinExistence type="predicted"/>
<feature type="transmembrane region" description="Helical" evidence="7">
    <location>
        <begin position="138"/>
        <end position="160"/>
    </location>
</feature>
<feature type="transmembrane region" description="Helical" evidence="7">
    <location>
        <begin position="356"/>
        <end position="377"/>
    </location>
</feature>
<evidence type="ECO:0000256" key="5">
    <source>
        <dbReference type="ARBA" id="ARBA00022989"/>
    </source>
</evidence>
<feature type="transmembrane region" description="Helical" evidence="7">
    <location>
        <begin position="278"/>
        <end position="304"/>
    </location>
</feature>
<keyword evidence="4 7" id="KW-0812">Transmembrane</keyword>
<protein>
    <submittedName>
        <fullName evidence="8">MATE family efflux transporter</fullName>
    </submittedName>
</protein>
<keyword evidence="9" id="KW-1185">Reference proteome</keyword>
<reference evidence="9" key="1">
    <citation type="journal article" date="2019" name="Int. J. Syst. Evol. Microbiol.">
        <title>The Global Catalogue of Microorganisms (GCM) 10K type strain sequencing project: providing services to taxonomists for standard genome sequencing and annotation.</title>
        <authorList>
            <consortium name="The Broad Institute Genomics Platform"/>
            <consortium name="The Broad Institute Genome Sequencing Center for Infectious Disease"/>
            <person name="Wu L."/>
            <person name="Ma J."/>
        </authorList>
    </citation>
    <scope>NUCLEOTIDE SEQUENCE [LARGE SCALE GENOMIC DNA]</scope>
    <source>
        <strain evidence="9">JCM 1407</strain>
    </source>
</reference>
<dbReference type="Pfam" id="PF01554">
    <property type="entry name" value="MatE"/>
    <property type="match status" value="2"/>
</dbReference>
<evidence type="ECO:0000256" key="2">
    <source>
        <dbReference type="ARBA" id="ARBA00022448"/>
    </source>
</evidence>
<comment type="caution">
    <text evidence="8">The sequence shown here is derived from an EMBL/GenBank/DDBJ whole genome shotgun (WGS) entry which is preliminary data.</text>
</comment>
<feature type="transmembrane region" description="Helical" evidence="7">
    <location>
        <begin position="420"/>
        <end position="439"/>
    </location>
</feature>